<evidence type="ECO:0000256" key="4">
    <source>
        <dbReference type="ARBA" id="ARBA00040194"/>
    </source>
</evidence>
<proteinExistence type="inferred from homology"/>
<dbReference type="Gene3D" id="1.10.30.50">
    <property type="match status" value="1"/>
</dbReference>
<accession>A0ABU4J4A4</accession>
<dbReference type="EMBL" id="JAWUZT010000014">
    <property type="protein sequence ID" value="MDW8515831.1"/>
    <property type="molecule type" value="Genomic_DNA"/>
</dbReference>
<dbReference type="SMART" id="SM00507">
    <property type="entry name" value="HNHc"/>
    <property type="match status" value="1"/>
</dbReference>
<keyword evidence="2" id="KW-0378">Hydrolase</keyword>
<comment type="similarity">
    <text evidence="3">Belongs to the HNH nuclease family.</text>
</comment>
<name>A0ABU4J4A4_9BACI</name>
<evidence type="ECO:0000256" key="3">
    <source>
        <dbReference type="ARBA" id="ARBA00038412"/>
    </source>
</evidence>
<evidence type="ECO:0000259" key="5">
    <source>
        <dbReference type="SMART" id="SM00507"/>
    </source>
</evidence>
<protein>
    <recommendedName>
        <fullName evidence="4">Putative HNH nuclease YajD</fullName>
    </recommendedName>
</protein>
<evidence type="ECO:0000256" key="1">
    <source>
        <dbReference type="ARBA" id="ARBA00022722"/>
    </source>
</evidence>
<sequence>MLEYKTIQQKRKFYDSGEWKRLREKIKKRDNYGCQECKRNGRLTIDTNEYSESAKRKKIKLVVHHIKELEYYPELALDEENLETVCVDCHNKEHGRDFKNKKPNKWQHDEMW</sequence>
<keyword evidence="1" id="KW-0540">Nuclease</keyword>
<feature type="domain" description="HNH nuclease" evidence="5">
    <location>
        <begin position="21"/>
        <end position="91"/>
    </location>
</feature>
<dbReference type="InterPro" id="IPR003615">
    <property type="entry name" value="HNH_nuc"/>
</dbReference>
<organism evidence="6 7">
    <name type="scientific">Priestia flexa</name>
    <dbReference type="NCBI Taxonomy" id="86664"/>
    <lineage>
        <taxon>Bacteria</taxon>
        <taxon>Bacillati</taxon>
        <taxon>Bacillota</taxon>
        <taxon>Bacilli</taxon>
        <taxon>Bacillales</taxon>
        <taxon>Bacillaceae</taxon>
        <taxon>Priestia</taxon>
    </lineage>
</organism>
<evidence type="ECO:0000256" key="2">
    <source>
        <dbReference type="ARBA" id="ARBA00022801"/>
    </source>
</evidence>
<dbReference type="PANTHER" id="PTHR41286">
    <property type="entry name" value="HNH NUCLEASE YAJD-RELATED"/>
    <property type="match status" value="1"/>
</dbReference>
<gene>
    <name evidence="6" type="ORF">RIB56_06765</name>
</gene>
<comment type="caution">
    <text evidence="6">The sequence shown here is derived from an EMBL/GenBank/DDBJ whole genome shotgun (WGS) entry which is preliminary data.</text>
</comment>
<keyword evidence="6" id="KW-0255">Endonuclease</keyword>
<evidence type="ECO:0000313" key="7">
    <source>
        <dbReference type="Proteomes" id="UP001284771"/>
    </source>
</evidence>
<dbReference type="GO" id="GO:0004519">
    <property type="term" value="F:endonuclease activity"/>
    <property type="evidence" value="ECO:0007669"/>
    <property type="project" value="UniProtKB-KW"/>
</dbReference>
<dbReference type="PANTHER" id="PTHR41286:SF1">
    <property type="entry name" value="HNH NUCLEASE YAJD-RELATED"/>
    <property type="match status" value="1"/>
</dbReference>
<dbReference type="RefSeq" id="WP_318757350.1">
    <property type="nucleotide sequence ID" value="NZ_JAWUZT010000014.1"/>
</dbReference>
<dbReference type="CDD" id="cd00085">
    <property type="entry name" value="HNHc"/>
    <property type="match status" value="1"/>
</dbReference>
<dbReference type="Proteomes" id="UP001284771">
    <property type="component" value="Unassembled WGS sequence"/>
</dbReference>
<reference evidence="7" key="1">
    <citation type="submission" date="2023-07" db="EMBL/GenBank/DDBJ databases">
        <title>Draft genomic sequences of Priestia flexa CCM isolated from the soil of an abandoned mine contaminated by free cyanide in the high Andean zone of Tacna, Peru.</title>
        <authorList>
            <person name="Caceda Quiroz C.J."/>
            <person name="Maraza Chooque G.J."/>
            <person name="Fora Quispe G.L."/>
            <person name="Carpio Mamani M."/>
        </authorList>
    </citation>
    <scope>NUCLEOTIDE SEQUENCE [LARGE SCALE GENOMIC DNA]</scope>
    <source>
        <strain evidence="7">CCM</strain>
    </source>
</reference>
<evidence type="ECO:0000313" key="6">
    <source>
        <dbReference type="EMBL" id="MDW8515831.1"/>
    </source>
</evidence>
<keyword evidence="7" id="KW-1185">Reference proteome</keyword>
<dbReference type="InterPro" id="IPR002711">
    <property type="entry name" value="HNH"/>
</dbReference>
<dbReference type="Pfam" id="PF01844">
    <property type="entry name" value="HNH"/>
    <property type="match status" value="1"/>
</dbReference>